<dbReference type="NCBIfam" id="TIGR03448">
    <property type="entry name" value="mycothiol_MshD"/>
    <property type="match status" value="1"/>
</dbReference>
<feature type="binding site" evidence="4">
    <location>
        <begin position="93"/>
        <end position="95"/>
    </location>
    <ligand>
        <name>acetyl-CoA</name>
        <dbReference type="ChEBI" id="CHEBI:57288"/>
        <label>1</label>
    </ligand>
</feature>
<dbReference type="AlphaFoldDB" id="A0A917WMQ6"/>
<comment type="catalytic activity">
    <reaction evidence="4">
        <text>1D-myo-inositol 2-(L-cysteinylamino)-2-deoxy-alpha-D-glucopyranoside + acetyl-CoA = mycothiol + CoA + H(+)</text>
        <dbReference type="Rhea" id="RHEA:26172"/>
        <dbReference type="ChEBI" id="CHEBI:15378"/>
        <dbReference type="ChEBI" id="CHEBI:16768"/>
        <dbReference type="ChEBI" id="CHEBI:57287"/>
        <dbReference type="ChEBI" id="CHEBI:57288"/>
        <dbReference type="ChEBI" id="CHEBI:58887"/>
        <dbReference type="EC" id="2.3.1.189"/>
    </reaction>
</comment>
<dbReference type="Pfam" id="PF00583">
    <property type="entry name" value="Acetyltransf_1"/>
    <property type="match status" value="2"/>
</dbReference>
<dbReference type="PANTHER" id="PTHR43617:SF31">
    <property type="entry name" value="MYCOTHIOL ACETYLTRANSFERASE"/>
    <property type="match status" value="1"/>
</dbReference>
<dbReference type="CDD" id="cd04301">
    <property type="entry name" value="NAT_SF"/>
    <property type="match status" value="1"/>
</dbReference>
<evidence type="ECO:0000256" key="4">
    <source>
        <dbReference type="HAMAP-Rule" id="MF_01698"/>
    </source>
</evidence>
<evidence type="ECO:0000256" key="5">
    <source>
        <dbReference type="SAM" id="MobiDB-lite"/>
    </source>
</evidence>
<evidence type="ECO:0000313" key="8">
    <source>
        <dbReference type="Proteomes" id="UP000655208"/>
    </source>
</evidence>
<dbReference type="InterPro" id="IPR017813">
    <property type="entry name" value="Mycothiol_AcTrfase"/>
</dbReference>
<dbReference type="InterPro" id="IPR050276">
    <property type="entry name" value="MshD_Acetyltransferase"/>
</dbReference>
<comment type="caution">
    <text evidence="7">The sequence shown here is derived from an EMBL/GenBank/DDBJ whole genome shotgun (WGS) entry which is preliminary data.</text>
</comment>
<dbReference type="RefSeq" id="WP_188944581.1">
    <property type="nucleotide sequence ID" value="NZ_BMNA01000014.1"/>
</dbReference>
<dbReference type="InterPro" id="IPR016181">
    <property type="entry name" value="Acyl_CoA_acyltransferase"/>
</dbReference>
<dbReference type="GO" id="GO:0008999">
    <property type="term" value="F:protein-N-terminal-alanine acetyltransferase activity"/>
    <property type="evidence" value="ECO:0007669"/>
    <property type="project" value="TreeGrafter"/>
</dbReference>
<evidence type="ECO:0000313" key="7">
    <source>
        <dbReference type="EMBL" id="GGM15627.1"/>
    </source>
</evidence>
<accession>A0A917WMQ6</accession>
<dbReference type="GO" id="GO:0035447">
    <property type="term" value="F:mycothiol synthase activity"/>
    <property type="evidence" value="ECO:0007669"/>
    <property type="project" value="UniProtKB-UniRule"/>
</dbReference>
<keyword evidence="8" id="KW-1185">Reference proteome</keyword>
<sequence length="331" mass="34476">MSPGGPASWSAEPDAALRADVVRLAAEAAAADGVAPLSGHVLEALALDGPSAAAAALLPPDQRNLYLLDRGDDPDAGGLRAVAVAHGPDPVEVVVHPGHRGRGAGTQLVRAALARSGAVWAHGDLPPARAVAARLGLRPSRVLMQMRRPVGPGTEPLPEPAWPAGVRLRTLRPGVDDAAFLAVNGRALAWHPEQGRLDAAGLALEYAQDWFDPAGFFLAVDADDRLLGFHWTKVHAADPRTGADAAGEVYVLGVDPLSPVRRLGAPLTLAGLRYLAGLGVGEVLLYVEGDNEPALRLYRRLGFTTSRTDVVYRPGEDPHSPPPSGGSAQLS</sequence>
<feature type="binding site" evidence="4">
    <location>
        <position position="233"/>
    </location>
    <ligand>
        <name>1D-myo-inositol 2-(L-cysteinylamino)-2-deoxy-alpha-D-glucopyranoside</name>
        <dbReference type="ChEBI" id="CHEBI:58887"/>
    </ligand>
</feature>
<dbReference type="SUPFAM" id="SSF55729">
    <property type="entry name" value="Acyl-CoA N-acyltransferases (Nat)"/>
    <property type="match status" value="1"/>
</dbReference>
<comment type="caution">
    <text evidence="4">Lacks conserved residue(s) required for the propagation of feature annotation.</text>
</comment>
<name>A0A917WMQ6_9ACTN</name>
<feature type="domain" description="N-acetyltransferase" evidence="6">
    <location>
        <begin position="166"/>
        <end position="324"/>
    </location>
</feature>
<dbReference type="InterPro" id="IPR000182">
    <property type="entry name" value="GNAT_dom"/>
</dbReference>
<feature type="binding site" evidence="4">
    <location>
        <position position="248"/>
    </location>
    <ligand>
        <name>1D-myo-inositol 2-(L-cysteinylamino)-2-deoxy-alpha-D-glucopyranoside</name>
        <dbReference type="ChEBI" id="CHEBI:58887"/>
    </ligand>
</feature>
<dbReference type="EMBL" id="BMNA01000014">
    <property type="protein sequence ID" value="GGM15627.1"/>
    <property type="molecule type" value="Genomic_DNA"/>
</dbReference>
<reference evidence="7" key="2">
    <citation type="submission" date="2020-09" db="EMBL/GenBank/DDBJ databases">
        <authorList>
            <person name="Sun Q."/>
            <person name="Zhou Y."/>
        </authorList>
    </citation>
    <scope>NUCLEOTIDE SEQUENCE</scope>
    <source>
        <strain evidence="7">CGMCC 4.7308</strain>
    </source>
</reference>
<dbReference type="PIRSF" id="PIRSF021524">
    <property type="entry name" value="MSH_acetyltransferase"/>
    <property type="match status" value="1"/>
</dbReference>
<feature type="region of interest" description="Disordered" evidence="5">
    <location>
        <begin position="309"/>
        <end position="331"/>
    </location>
</feature>
<comment type="subunit">
    <text evidence="4">Monomer.</text>
</comment>
<protein>
    <recommendedName>
        <fullName evidence="4">Mycothiol acetyltransferase</fullName>
        <shortName evidence="4">MSH acetyltransferase</shortName>
        <ecNumber evidence="4">2.3.1.189</ecNumber>
    </recommendedName>
    <alternativeName>
        <fullName evidence="4">Mycothiol synthase</fullName>
    </alternativeName>
</protein>
<dbReference type="PROSITE" id="PS51186">
    <property type="entry name" value="GNAT"/>
    <property type="match status" value="2"/>
</dbReference>
<dbReference type="Proteomes" id="UP000655208">
    <property type="component" value="Unassembled WGS sequence"/>
</dbReference>
<evidence type="ECO:0000256" key="1">
    <source>
        <dbReference type="ARBA" id="ARBA00022679"/>
    </source>
</evidence>
<gene>
    <name evidence="4" type="primary">mshD</name>
    <name evidence="7" type="ORF">GCM10011594_39590</name>
</gene>
<feature type="binding site" evidence="4">
    <location>
        <position position="193"/>
    </location>
    <ligand>
        <name>1D-myo-inositol 2-(L-cysteinylamino)-2-deoxy-alpha-D-glucopyranoside</name>
        <dbReference type="ChEBI" id="CHEBI:58887"/>
    </ligand>
</feature>
<organism evidence="7 8">
    <name type="scientific">Nakamurella endophytica</name>
    <dbReference type="NCBI Taxonomy" id="1748367"/>
    <lineage>
        <taxon>Bacteria</taxon>
        <taxon>Bacillati</taxon>
        <taxon>Actinomycetota</taxon>
        <taxon>Actinomycetes</taxon>
        <taxon>Nakamurellales</taxon>
        <taxon>Nakamurellaceae</taxon>
        <taxon>Nakamurella</taxon>
    </lineage>
</organism>
<keyword evidence="2 4" id="KW-0677">Repeat</keyword>
<comment type="similarity">
    <text evidence="4">Belongs to the acetyltransferase family. MshD subfamily.</text>
</comment>
<proteinExistence type="inferred from homology"/>
<dbReference type="PANTHER" id="PTHR43617">
    <property type="entry name" value="L-AMINO ACID N-ACETYLTRANSFERASE"/>
    <property type="match status" value="1"/>
</dbReference>
<feature type="binding site" evidence="4">
    <location>
        <position position="286"/>
    </location>
    <ligand>
        <name>1D-myo-inositol 2-(L-cysteinylamino)-2-deoxy-alpha-D-glucopyranoside</name>
        <dbReference type="ChEBI" id="CHEBI:58887"/>
    </ligand>
</feature>
<reference evidence="7" key="1">
    <citation type="journal article" date="2014" name="Int. J. Syst. Evol. Microbiol.">
        <title>Complete genome sequence of Corynebacterium casei LMG S-19264T (=DSM 44701T), isolated from a smear-ripened cheese.</title>
        <authorList>
            <consortium name="US DOE Joint Genome Institute (JGI-PGF)"/>
            <person name="Walter F."/>
            <person name="Albersmeier A."/>
            <person name="Kalinowski J."/>
            <person name="Ruckert C."/>
        </authorList>
    </citation>
    <scope>NUCLEOTIDE SEQUENCE</scope>
    <source>
        <strain evidence="7">CGMCC 4.7308</strain>
    </source>
</reference>
<feature type="binding site" evidence="4">
    <location>
        <begin position="291"/>
        <end position="296"/>
    </location>
    <ligand>
        <name>acetyl-CoA</name>
        <dbReference type="ChEBI" id="CHEBI:57288"/>
        <label>2</label>
    </ligand>
</feature>
<evidence type="ECO:0000256" key="3">
    <source>
        <dbReference type="ARBA" id="ARBA00023315"/>
    </source>
</evidence>
<evidence type="ECO:0000256" key="2">
    <source>
        <dbReference type="ARBA" id="ARBA00022737"/>
    </source>
</evidence>
<keyword evidence="1 4" id="KW-0808">Transferase</keyword>
<keyword evidence="3 4" id="KW-0012">Acyltransferase</keyword>
<dbReference type="GO" id="GO:0010125">
    <property type="term" value="P:mycothiol biosynthetic process"/>
    <property type="evidence" value="ECO:0007669"/>
    <property type="project" value="UniProtKB-UniRule"/>
</dbReference>
<evidence type="ECO:0000259" key="6">
    <source>
        <dbReference type="PROSITE" id="PS51186"/>
    </source>
</evidence>
<feature type="domain" description="N-acetyltransferase" evidence="6">
    <location>
        <begin position="20"/>
        <end position="169"/>
    </location>
</feature>
<dbReference type="EC" id="2.3.1.189" evidence="4"/>
<dbReference type="HAMAP" id="MF_01698">
    <property type="entry name" value="MshD"/>
    <property type="match status" value="1"/>
</dbReference>
<comment type="function">
    <text evidence="4">Catalyzes the transfer of acetyl from acetyl-CoA to desacetylmycothiol (Cys-GlcN-Ins) to form mycothiol.</text>
</comment>
<feature type="binding site" evidence="4">
    <location>
        <begin position="252"/>
        <end position="254"/>
    </location>
    <ligand>
        <name>acetyl-CoA</name>
        <dbReference type="ChEBI" id="CHEBI:57288"/>
        <label>2</label>
    </ligand>
</feature>
<dbReference type="Gene3D" id="3.40.630.30">
    <property type="match status" value="1"/>
</dbReference>